<dbReference type="InterPro" id="IPR050219">
    <property type="entry name" value="DnaG_primase"/>
</dbReference>
<dbReference type="GO" id="GO:0008270">
    <property type="term" value="F:zinc ion binding"/>
    <property type="evidence" value="ECO:0007669"/>
    <property type="project" value="UniProtKB-UniRule"/>
</dbReference>
<reference evidence="17" key="2">
    <citation type="journal article" date="2021" name="PeerJ">
        <title>Extensive microbial diversity within the chicken gut microbiome revealed by metagenomics and culture.</title>
        <authorList>
            <person name="Gilroy R."/>
            <person name="Ravi A."/>
            <person name="Getino M."/>
            <person name="Pursley I."/>
            <person name="Horton D.L."/>
            <person name="Alikhan N.F."/>
            <person name="Baker D."/>
            <person name="Gharbi K."/>
            <person name="Hall N."/>
            <person name="Watson M."/>
            <person name="Adriaenssens E.M."/>
            <person name="Foster-Nyarko E."/>
            <person name="Jarju S."/>
            <person name="Secka A."/>
            <person name="Antonio M."/>
            <person name="Oren A."/>
            <person name="Chaudhuri R.R."/>
            <person name="La Ragione R."/>
            <person name="Hildebrand F."/>
            <person name="Pallen M.J."/>
        </authorList>
    </citation>
    <scope>NUCLEOTIDE SEQUENCE</scope>
    <source>
        <strain evidence="17">B3-4054</strain>
    </source>
</reference>
<dbReference type="SUPFAM" id="SSF56731">
    <property type="entry name" value="DNA primase core"/>
    <property type="match status" value="1"/>
</dbReference>
<evidence type="ECO:0000256" key="13">
    <source>
        <dbReference type="PIRNR" id="PIRNR002811"/>
    </source>
</evidence>
<feature type="domain" description="Toprim" evidence="16">
    <location>
        <begin position="260"/>
        <end position="341"/>
    </location>
</feature>
<keyword evidence="9" id="KW-0460">Magnesium</keyword>
<name>A0A9D9HG93_9SPIR</name>
<dbReference type="GO" id="GO:0006269">
    <property type="term" value="P:DNA replication, synthesis of primer"/>
    <property type="evidence" value="ECO:0007669"/>
    <property type="project" value="UniProtKB-UniRule"/>
</dbReference>
<keyword evidence="5 12" id="KW-0235">DNA replication</keyword>
<evidence type="ECO:0000256" key="3">
    <source>
        <dbReference type="ARBA" id="ARBA00022679"/>
    </source>
</evidence>
<dbReference type="GO" id="GO:0003899">
    <property type="term" value="F:DNA-directed RNA polymerase activity"/>
    <property type="evidence" value="ECO:0007669"/>
    <property type="project" value="UniProtKB-UniRule"/>
</dbReference>
<evidence type="ECO:0000256" key="7">
    <source>
        <dbReference type="ARBA" id="ARBA00022771"/>
    </source>
</evidence>
<dbReference type="SMART" id="SM00493">
    <property type="entry name" value="TOPRIM"/>
    <property type="match status" value="1"/>
</dbReference>
<dbReference type="InterPro" id="IPR037068">
    <property type="entry name" value="DNA_primase_core_N_sf"/>
</dbReference>
<dbReference type="PANTHER" id="PTHR30313:SF2">
    <property type="entry name" value="DNA PRIMASE"/>
    <property type="match status" value="1"/>
</dbReference>
<dbReference type="GO" id="GO:0005737">
    <property type="term" value="C:cytoplasm"/>
    <property type="evidence" value="ECO:0007669"/>
    <property type="project" value="TreeGrafter"/>
</dbReference>
<dbReference type="Gene3D" id="1.10.860.10">
    <property type="entry name" value="DNAb Helicase, Chain A"/>
    <property type="match status" value="1"/>
</dbReference>
<keyword evidence="4 12" id="KW-0548">Nucleotidyltransferase</keyword>
<dbReference type="PROSITE" id="PS50880">
    <property type="entry name" value="TOPRIM"/>
    <property type="match status" value="1"/>
</dbReference>
<feature type="compositionally biased region" description="Basic and acidic residues" evidence="15">
    <location>
        <begin position="442"/>
        <end position="452"/>
    </location>
</feature>
<dbReference type="AlphaFoldDB" id="A0A9D9HG93"/>
<comment type="subunit">
    <text evidence="12">Monomer. Interacts with DnaB.</text>
</comment>
<dbReference type="Pfam" id="PF10410">
    <property type="entry name" value="DnaB_bind"/>
    <property type="match status" value="1"/>
</dbReference>
<dbReference type="InterPro" id="IPR006295">
    <property type="entry name" value="DNA_primase_DnaG"/>
</dbReference>
<dbReference type="GO" id="GO:0003677">
    <property type="term" value="F:DNA binding"/>
    <property type="evidence" value="ECO:0007669"/>
    <property type="project" value="UniProtKB-KW"/>
</dbReference>
<evidence type="ECO:0000256" key="11">
    <source>
        <dbReference type="ARBA" id="ARBA00023163"/>
    </source>
</evidence>
<dbReference type="InterPro" id="IPR002694">
    <property type="entry name" value="Znf_CHC2"/>
</dbReference>
<evidence type="ECO:0000256" key="12">
    <source>
        <dbReference type="HAMAP-Rule" id="MF_00974"/>
    </source>
</evidence>
<dbReference type="Pfam" id="PF01807">
    <property type="entry name" value="Zn_ribbon_DnaG"/>
    <property type="match status" value="1"/>
</dbReference>
<dbReference type="CDD" id="cd03364">
    <property type="entry name" value="TOPRIM_DnaG_primases"/>
    <property type="match status" value="1"/>
</dbReference>
<protein>
    <recommendedName>
        <fullName evidence="12 13">DNA primase</fullName>
        <ecNumber evidence="12">2.7.7.101</ecNumber>
    </recommendedName>
</protein>
<dbReference type="Pfam" id="PF13155">
    <property type="entry name" value="Toprim_2"/>
    <property type="match status" value="1"/>
</dbReference>
<dbReference type="NCBIfam" id="TIGR01391">
    <property type="entry name" value="dnaG"/>
    <property type="match status" value="1"/>
</dbReference>
<dbReference type="InterPro" id="IPR013264">
    <property type="entry name" value="DNAG_N"/>
</dbReference>
<organism evidence="17 18">
    <name type="scientific">Candidatus Avitreponema avistercoris</name>
    <dbReference type="NCBI Taxonomy" id="2840705"/>
    <lineage>
        <taxon>Bacteria</taxon>
        <taxon>Pseudomonadati</taxon>
        <taxon>Spirochaetota</taxon>
        <taxon>Spirochaetia</taxon>
        <taxon>Spirochaetales</taxon>
        <taxon>Candidatus Avitreponema</taxon>
    </lineage>
</organism>
<keyword evidence="11 12" id="KW-0804">Transcription</keyword>
<comment type="similarity">
    <text evidence="12 13">Belongs to the DnaG primase family.</text>
</comment>
<evidence type="ECO:0000256" key="2">
    <source>
        <dbReference type="ARBA" id="ARBA00022515"/>
    </source>
</evidence>
<dbReference type="InterPro" id="IPR006171">
    <property type="entry name" value="TOPRIM_dom"/>
</dbReference>
<evidence type="ECO:0000259" key="16">
    <source>
        <dbReference type="PROSITE" id="PS50880"/>
    </source>
</evidence>
<dbReference type="PIRSF" id="PIRSF002811">
    <property type="entry name" value="DnaG"/>
    <property type="match status" value="1"/>
</dbReference>
<dbReference type="HAMAP" id="MF_00974">
    <property type="entry name" value="DNA_primase_DnaG"/>
    <property type="match status" value="1"/>
</dbReference>
<comment type="function">
    <text evidence="12 13">RNA polymerase that catalyzes the synthesis of short RNA molecules used as primers for DNA polymerase during DNA replication.</text>
</comment>
<evidence type="ECO:0000256" key="4">
    <source>
        <dbReference type="ARBA" id="ARBA00022695"/>
    </source>
</evidence>
<dbReference type="SUPFAM" id="SSF57783">
    <property type="entry name" value="Zinc beta-ribbon"/>
    <property type="match status" value="1"/>
</dbReference>
<dbReference type="FunFam" id="3.90.580.10:FF:000001">
    <property type="entry name" value="DNA primase"/>
    <property type="match status" value="1"/>
</dbReference>
<comment type="caution">
    <text evidence="17">The sequence shown here is derived from an EMBL/GenBank/DDBJ whole genome shotgun (WGS) entry which is preliminary data.</text>
</comment>
<dbReference type="InterPro" id="IPR036977">
    <property type="entry name" value="DNA_primase_Znf_CHC2"/>
</dbReference>
<dbReference type="InterPro" id="IPR030846">
    <property type="entry name" value="DnaG_bac"/>
</dbReference>
<dbReference type="GO" id="GO:1990077">
    <property type="term" value="C:primosome complex"/>
    <property type="evidence" value="ECO:0007669"/>
    <property type="project" value="UniProtKB-KW"/>
</dbReference>
<feature type="region of interest" description="Disordered" evidence="15">
    <location>
        <begin position="435"/>
        <end position="457"/>
    </location>
</feature>
<dbReference type="Pfam" id="PF08275">
    <property type="entry name" value="DNAG_N"/>
    <property type="match status" value="1"/>
</dbReference>
<dbReference type="Proteomes" id="UP000823616">
    <property type="component" value="Unassembled WGS sequence"/>
</dbReference>
<sequence length="601" mass="66577">MMRISNRTIEEVKAKSDIVEIVGEYTRLERRGANWWGCCPFHNEKTPSFNIMPEKNIYHCFGCGVSGTVISFVMEMEKIPFTEAVESLAKKAGIEVIYEGGSGPQENGKKEDETRKLLLELYDRTAGTFHFLLTESKLGGPARAYLQDRAVSGQTIRDFRLGFAPADRRWLYRFLRKKGYSPEFLEKSGLFSKRWPEICVFAGRLIFPIADRRGRILAFGGRILAGDGPKYINSGDLPQYKKGETLFGLHLALPHIREQKSVILCEGYMDVMAWHQAGIPNAVAPLGTAFTPEQAKLVHAFASTALLCFDTDAAGRKATYAAMLLCRETGMDVKVLDVRGAGFPDCKDPADILKNHGPEALKKVLETGILDIDYLILNAGAQFDLGTPEGKTKACGYLFPYLAAIDSDVRLESVVARAAAAFGISSQALFSDFQKRKQPSRARAEPVTEGKKPSARKPGAELRAMLAVVANAEFFPKVRGEIHADDLEDPAAKEIFILLEECFRSDALSFDAVLEHCKDGELRSVMTDAYTSGEFSTRAEEIVDDSIRRIQRNVLEKQKAGLIAKIKLAPVSGNSRGETDVDEMIARIREIDGKLKDLKEA</sequence>
<keyword evidence="8 12" id="KW-0862">Zinc</keyword>
<dbReference type="SMART" id="SM00400">
    <property type="entry name" value="ZnF_CHCC"/>
    <property type="match status" value="1"/>
</dbReference>
<comment type="cofactor">
    <cofactor evidence="12 13 14">
        <name>Zn(2+)</name>
        <dbReference type="ChEBI" id="CHEBI:29105"/>
    </cofactor>
    <text evidence="12 13 14">Binds 1 zinc ion per monomer.</text>
</comment>
<keyword evidence="10 12" id="KW-0238">DNA-binding</keyword>
<evidence type="ECO:0000256" key="5">
    <source>
        <dbReference type="ARBA" id="ARBA00022705"/>
    </source>
</evidence>
<evidence type="ECO:0000256" key="1">
    <source>
        <dbReference type="ARBA" id="ARBA00022478"/>
    </source>
</evidence>
<accession>A0A9D9HG93</accession>
<comment type="catalytic activity">
    <reaction evidence="12">
        <text>ssDNA + n NTP = ssDNA/pppN(pN)n-1 hybrid + (n-1) diphosphate.</text>
        <dbReference type="EC" id="2.7.7.101"/>
    </reaction>
</comment>
<evidence type="ECO:0000256" key="14">
    <source>
        <dbReference type="PIRSR" id="PIRSR002811-1"/>
    </source>
</evidence>
<dbReference type="Gene3D" id="3.40.1360.10">
    <property type="match status" value="1"/>
</dbReference>
<proteinExistence type="inferred from homology"/>
<dbReference type="GO" id="GO:0000428">
    <property type="term" value="C:DNA-directed RNA polymerase complex"/>
    <property type="evidence" value="ECO:0007669"/>
    <property type="project" value="UniProtKB-KW"/>
</dbReference>
<dbReference type="InterPro" id="IPR019475">
    <property type="entry name" value="DNA_primase_DnaB-bd"/>
</dbReference>
<evidence type="ECO:0000256" key="15">
    <source>
        <dbReference type="SAM" id="MobiDB-lite"/>
    </source>
</evidence>
<keyword evidence="3 12" id="KW-0808">Transferase</keyword>
<dbReference type="Gene3D" id="3.90.580.10">
    <property type="entry name" value="Zinc finger, CHC2-type domain"/>
    <property type="match status" value="1"/>
</dbReference>
<keyword evidence="7 12" id="KW-0863">Zinc-finger</keyword>
<dbReference type="InterPro" id="IPR016136">
    <property type="entry name" value="DNA_helicase_N/primase_C"/>
</dbReference>
<dbReference type="InterPro" id="IPR034151">
    <property type="entry name" value="TOPRIM_DnaG_bac"/>
</dbReference>
<evidence type="ECO:0000256" key="6">
    <source>
        <dbReference type="ARBA" id="ARBA00022723"/>
    </source>
</evidence>
<evidence type="ECO:0000256" key="9">
    <source>
        <dbReference type="ARBA" id="ARBA00022842"/>
    </source>
</evidence>
<evidence type="ECO:0000256" key="8">
    <source>
        <dbReference type="ARBA" id="ARBA00022833"/>
    </source>
</evidence>
<evidence type="ECO:0000313" key="18">
    <source>
        <dbReference type="Proteomes" id="UP000823616"/>
    </source>
</evidence>
<dbReference type="EMBL" id="JADIMS010000017">
    <property type="protein sequence ID" value="MBO8449699.1"/>
    <property type="molecule type" value="Genomic_DNA"/>
</dbReference>
<keyword evidence="1 12" id="KW-0240">DNA-directed RNA polymerase</keyword>
<dbReference type="Gene3D" id="3.90.980.10">
    <property type="entry name" value="DNA primase, catalytic core, N-terminal domain"/>
    <property type="match status" value="1"/>
</dbReference>
<feature type="zinc finger region" description="CHC2-type" evidence="12 14">
    <location>
        <begin position="39"/>
        <end position="63"/>
    </location>
</feature>
<evidence type="ECO:0000313" key="17">
    <source>
        <dbReference type="EMBL" id="MBO8449699.1"/>
    </source>
</evidence>
<reference evidence="17" key="1">
    <citation type="submission" date="2020-10" db="EMBL/GenBank/DDBJ databases">
        <authorList>
            <person name="Gilroy R."/>
        </authorList>
    </citation>
    <scope>NUCLEOTIDE SEQUENCE</scope>
    <source>
        <strain evidence="17">B3-4054</strain>
    </source>
</reference>
<gene>
    <name evidence="12" type="primary">dnaG</name>
    <name evidence="17" type="ORF">IAA96_01180</name>
</gene>
<comment type="domain">
    <text evidence="12">Contains an N-terminal zinc-binding domain, a central core domain that contains the primase activity, and a C-terminal DnaB-binding domain.</text>
</comment>
<dbReference type="PANTHER" id="PTHR30313">
    <property type="entry name" value="DNA PRIMASE"/>
    <property type="match status" value="1"/>
</dbReference>
<keyword evidence="6 12" id="KW-0479">Metal-binding</keyword>
<evidence type="ECO:0000256" key="10">
    <source>
        <dbReference type="ARBA" id="ARBA00023125"/>
    </source>
</evidence>
<dbReference type="EC" id="2.7.7.101" evidence="12"/>
<keyword evidence="2 12" id="KW-0639">Primosome</keyword>